<name>A0A914ZX76_PARUN</name>
<keyword evidence="1" id="KW-1185">Reference proteome</keyword>
<evidence type="ECO:0000313" key="1">
    <source>
        <dbReference type="Proteomes" id="UP000887569"/>
    </source>
</evidence>
<organism evidence="1 2">
    <name type="scientific">Parascaris univalens</name>
    <name type="common">Nematode worm</name>
    <dbReference type="NCBI Taxonomy" id="6257"/>
    <lineage>
        <taxon>Eukaryota</taxon>
        <taxon>Metazoa</taxon>
        <taxon>Ecdysozoa</taxon>
        <taxon>Nematoda</taxon>
        <taxon>Chromadorea</taxon>
        <taxon>Rhabditida</taxon>
        <taxon>Spirurina</taxon>
        <taxon>Ascaridomorpha</taxon>
        <taxon>Ascaridoidea</taxon>
        <taxon>Ascarididae</taxon>
        <taxon>Parascaris</taxon>
    </lineage>
</organism>
<reference evidence="2" key="1">
    <citation type="submission" date="2022-11" db="UniProtKB">
        <authorList>
            <consortium name="WormBaseParasite"/>
        </authorList>
    </citation>
    <scope>IDENTIFICATION</scope>
</reference>
<dbReference type="WBParaSite" id="PgE003_g004_t07">
    <property type="protein sequence ID" value="PgE003_g004_t07"/>
    <property type="gene ID" value="PgE003_g004"/>
</dbReference>
<dbReference type="AlphaFoldDB" id="A0A914ZX76"/>
<sequence>NPEKAKEKTANLAEAKLVCTTQRGFHYLIGAADPFIELRLPSMFIQVVRHHASIACTTRELINCNVVPIRHFPSFEKKMKIGKQENIQ</sequence>
<proteinExistence type="predicted"/>
<dbReference type="Proteomes" id="UP000887569">
    <property type="component" value="Unplaced"/>
</dbReference>
<protein>
    <submittedName>
        <fullName evidence="2">Protein kinase domain-containing protein</fullName>
    </submittedName>
</protein>
<accession>A0A914ZX76</accession>
<evidence type="ECO:0000313" key="2">
    <source>
        <dbReference type="WBParaSite" id="PgE003_g004_t07"/>
    </source>
</evidence>